<proteinExistence type="predicted"/>
<keyword evidence="3" id="KW-1185">Reference proteome</keyword>
<dbReference type="RefSeq" id="WP_150585559.1">
    <property type="nucleotide sequence ID" value="NZ_CABPSE010000009.1"/>
</dbReference>
<keyword evidence="1" id="KW-0472">Membrane</keyword>
<dbReference type="Proteomes" id="UP000383971">
    <property type="component" value="Unassembled WGS sequence"/>
</dbReference>
<protein>
    <submittedName>
        <fullName evidence="2">Uncharacterized protein</fullName>
    </submittedName>
</protein>
<dbReference type="EMBL" id="CABPSE010000009">
    <property type="protein sequence ID" value="VVE16888.1"/>
    <property type="molecule type" value="Genomic_DNA"/>
</dbReference>
<gene>
    <name evidence="2" type="ORF">PCO31111_02951</name>
</gene>
<name>A0A5E4VWW8_9BURK</name>
<organism evidence="2 3">
    <name type="scientific">Pandoraea communis</name>
    <dbReference type="NCBI Taxonomy" id="2508297"/>
    <lineage>
        <taxon>Bacteria</taxon>
        <taxon>Pseudomonadati</taxon>
        <taxon>Pseudomonadota</taxon>
        <taxon>Betaproteobacteria</taxon>
        <taxon>Burkholderiales</taxon>
        <taxon>Burkholderiaceae</taxon>
        <taxon>Pandoraea</taxon>
    </lineage>
</organism>
<evidence type="ECO:0000313" key="2">
    <source>
        <dbReference type="EMBL" id="VVE16888.1"/>
    </source>
</evidence>
<dbReference type="AlphaFoldDB" id="A0A5E4VWW8"/>
<evidence type="ECO:0000256" key="1">
    <source>
        <dbReference type="SAM" id="Phobius"/>
    </source>
</evidence>
<accession>A0A5E4VWW8</accession>
<feature type="transmembrane region" description="Helical" evidence="1">
    <location>
        <begin position="6"/>
        <end position="23"/>
    </location>
</feature>
<keyword evidence="1" id="KW-0812">Transmembrane</keyword>
<feature type="transmembrane region" description="Helical" evidence="1">
    <location>
        <begin position="58"/>
        <end position="78"/>
    </location>
</feature>
<reference evidence="2 3" key="1">
    <citation type="submission" date="2019-08" db="EMBL/GenBank/DDBJ databases">
        <authorList>
            <person name="Peeters C."/>
        </authorList>
    </citation>
    <scope>NUCLEOTIDE SEQUENCE [LARGE SCALE GENOMIC DNA]</scope>
    <source>
        <strain evidence="2 3">LMG 31111</strain>
    </source>
</reference>
<keyword evidence="1" id="KW-1133">Transmembrane helix</keyword>
<evidence type="ECO:0000313" key="3">
    <source>
        <dbReference type="Proteomes" id="UP000383971"/>
    </source>
</evidence>
<sequence>MIQPYILHYDLAWLLLPIVYLYHDRATRDAWTNRERAIVCLAWCLPLLSPLPSHFPAILQPGVLVLPALFVVMIAPPISRAFRPSVSMDTSTEMSINSEVTETRVSAKLR</sequence>